<reference evidence="1" key="1">
    <citation type="submission" date="2020-06" db="EMBL/GenBank/DDBJ databases">
        <authorList>
            <person name="Li T."/>
            <person name="Hu X."/>
            <person name="Zhang T."/>
            <person name="Song X."/>
            <person name="Zhang H."/>
            <person name="Dai N."/>
            <person name="Sheng W."/>
            <person name="Hou X."/>
            <person name="Wei L."/>
        </authorList>
    </citation>
    <scope>NUCLEOTIDE SEQUENCE</scope>
    <source>
        <strain evidence="1">G02</strain>
        <tissue evidence="1">Leaf</tissue>
    </source>
</reference>
<dbReference type="AlphaFoldDB" id="A0AAW2PHY0"/>
<organism evidence="1">
    <name type="scientific">Sesamum radiatum</name>
    <name type="common">Black benniseed</name>
    <dbReference type="NCBI Taxonomy" id="300843"/>
    <lineage>
        <taxon>Eukaryota</taxon>
        <taxon>Viridiplantae</taxon>
        <taxon>Streptophyta</taxon>
        <taxon>Embryophyta</taxon>
        <taxon>Tracheophyta</taxon>
        <taxon>Spermatophyta</taxon>
        <taxon>Magnoliopsida</taxon>
        <taxon>eudicotyledons</taxon>
        <taxon>Gunneridae</taxon>
        <taxon>Pentapetalae</taxon>
        <taxon>asterids</taxon>
        <taxon>lamiids</taxon>
        <taxon>Lamiales</taxon>
        <taxon>Pedaliaceae</taxon>
        <taxon>Sesamum</taxon>
    </lineage>
</organism>
<name>A0AAW2PHY0_SESRA</name>
<dbReference type="EMBL" id="JACGWJ010000017">
    <property type="protein sequence ID" value="KAL0354745.1"/>
    <property type="molecule type" value="Genomic_DNA"/>
</dbReference>
<sequence>MFRFDNFLVNHPKFSNTVRDVWRHQIHGNIMYGVVCKLKALKGPFRALRRVQGDVSDNVRGAKEYLEKSQSLFDEFKDDLLLQLVQCCRITYCKAVQVEAAMLDREQNKWVQDGDQCSKVFSVRLILAGRGKGSSNSVLRRNHSNRTGPGKSTIILSKSVRRDRQGIIDLMGFQEGSLPIKYLGVPLTSSRLTTTDCQPLLDKFAQRLAGWNHLTLSFAGRTQVIKSVLSSLHILGFGLHAPKVNHPECGTKDEGVSVERIFGFGLRQAGQPISLGSMVNRYKLRSQTIWEPLPNSASWCWKKASQNQQTYATGTCFSVGDGCTFRLWTDPWHPRGLLLSWFPRGPVITGLPADSLLCTVMHQGQWCWPPSRRVEVQGIVAELPPIGPQPSDVITWKSVATGGMDQDIIWASRRWRGKHLINAASRALLASIVYYIWRERNNRVFSHRIPS</sequence>
<dbReference type="PANTHER" id="PTHR33116">
    <property type="entry name" value="REVERSE TRANSCRIPTASE ZINC-BINDING DOMAIN-CONTAINING PROTEIN-RELATED-RELATED"/>
    <property type="match status" value="1"/>
</dbReference>
<evidence type="ECO:0000313" key="1">
    <source>
        <dbReference type="EMBL" id="KAL0354745.1"/>
    </source>
</evidence>
<dbReference type="PANTHER" id="PTHR33116:SF84">
    <property type="entry name" value="RNA-DIRECTED DNA POLYMERASE"/>
    <property type="match status" value="1"/>
</dbReference>
<reference evidence="1" key="2">
    <citation type="journal article" date="2024" name="Plant">
        <title>Genomic evolution and insights into agronomic trait innovations of Sesamum species.</title>
        <authorList>
            <person name="Miao H."/>
            <person name="Wang L."/>
            <person name="Qu L."/>
            <person name="Liu H."/>
            <person name="Sun Y."/>
            <person name="Le M."/>
            <person name="Wang Q."/>
            <person name="Wei S."/>
            <person name="Zheng Y."/>
            <person name="Lin W."/>
            <person name="Duan Y."/>
            <person name="Cao H."/>
            <person name="Xiong S."/>
            <person name="Wang X."/>
            <person name="Wei L."/>
            <person name="Li C."/>
            <person name="Ma Q."/>
            <person name="Ju M."/>
            <person name="Zhao R."/>
            <person name="Li G."/>
            <person name="Mu C."/>
            <person name="Tian Q."/>
            <person name="Mei H."/>
            <person name="Zhang T."/>
            <person name="Gao T."/>
            <person name="Zhang H."/>
        </authorList>
    </citation>
    <scope>NUCLEOTIDE SEQUENCE</scope>
    <source>
        <strain evidence="1">G02</strain>
    </source>
</reference>
<proteinExistence type="predicted"/>
<comment type="caution">
    <text evidence="1">The sequence shown here is derived from an EMBL/GenBank/DDBJ whole genome shotgun (WGS) entry which is preliminary data.</text>
</comment>
<accession>A0AAW2PHY0</accession>
<protein>
    <submittedName>
        <fullName evidence="1">Uncharacterized protein</fullName>
    </submittedName>
</protein>
<gene>
    <name evidence="1" type="ORF">Sradi_3921400</name>
</gene>